<dbReference type="EMBL" id="JACEGC010000021">
    <property type="protein sequence ID" value="MBC1194980.1"/>
    <property type="molecule type" value="Genomic_DNA"/>
</dbReference>
<evidence type="ECO:0000313" key="2">
    <source>
        <dbReference type="Proteomes" id="UP000525432"/>
    </source>
</evidence>
<dbReference type="AlphaFoldDB" id="A0A841V1Q5"/>
<evidence type="ECO:0000313" key="1">
    <source>
        <dbReference type="EMBL" id="MBC1194980.1"/>
    </source>
</evidence>
<proteinExistence type="predicted"/>
<sequence length="182" mass="20558">MLEAVRENIFSLAPKHWFSIIYKISSGQTKIGCIHLNLFLSYKAKLGIDGKTYKIYPKPGQGIRLGLMTGIYLLENDGINIAQYESTQPIGFISFPGASLVNIEGRLTYNGRSFFLKTKSFRKQQFSLLENGQEVGDLHVEREFLLQKLIADLPSNIPIEIQVFLLWVLLCAWKVSSETGGR</sequence>
<reference evidence="1 2" key="1">
    <citation type="submission" date="2020-07" db="EMBL/GenBank/DDBJ databases">
        <title>Genomes of two Microcystis aeruginosa (Cyanobacteria) strains from Florida (USA) with disparate toxicogenic potential.</title>
        <authorList>
            <person name="Lefler F.W."/>
            <person name="Barbosa M."/>
            <person name="Berthold D.E."/>
            <person name="Laughinghouse H.D. IV."/>
        </authorList>
    </citation>
    <scope>NUCLEOTIDE SEQUENCE [LARGE SCALE GENOMIC DNA]</scope>
    <source>
        <strain evidence="1 2">BLCCF158</strain>
    </source>
</reference>
<comment type="caution">
    <text evidence="1">The sequence shown here is derived from an EMBL/GenBank/DDBJ whole genome shotgun (WGS) entry which is preliminary data.</text>
</comment>
<accession>A0A841V1Q5</accession>
<gene>
    <name evidence="1" type="ORF">H0901_06705</name>
</gene>
<organism evidence="1 2">
    <name type="scientific">Microcystis aeruginosa BLCC-F158</name>
    <dbReference type="NCBI Taxonomy" id="2755316"/>
    <lineage>
        <taxon>Bacteria</taxon>
        <taxon>Bacillati</taxon>
        <taxon>Cyanobacteriota</taxon>
        <taxon>Cyanophyceae</taxon>
        <taxon>Oscillatoriophycideae</taxon>
        <taxon>Chroococcales</taxon>
        <taxon>Microcystaceae</taxon>
        <taxon>Microcystis</taxon>
    </lineage>
</organism>
<name>A0A841V1Q5_MICAE</name>
<protein>
    <submittedName>
        <fullName evidence="1">Uncharacterized protein</fullName>
    </submittedName>
</protein>
<dbReference type="Proteomes" id="UP000525432">
    <property type="component" value="Unassembled WGS sequence"/>
</dbReference>
<dbReference type="RefSeq" id="WP_185239073.1">
    <property type="nucleotide sequence ID" value="NZ_JACEGC010000021.1"/>
</dbReference>